<keyword evidence="2" id="KW-0238">DNA-binding</keyword>
<dbReference type="InterPro" id="IPR021858">
    <property type="entry name" value="Fun_TF"/>
</dbReference>
<evidence type="ECO:0000256" key="2">
    <source>
        <dbReference type="ARBA" id="ARBA00023125"/>
    </source>
</evidence>
<dbReference type="GO" id="GO:0003677">
    <property type="term" value="F:DNA binding"/>
    <property type="evidence" value="ECO:0007669"/>
    <property type="project" value="UniProtKB-KW"/>
</dbReference>
<evidence type="ECO:0000256" key="3">
    <source>
        <dbReference type="ARBA" id="ARBA00023163"/>
    </source>
</evidence>
<dbReference type="Pfam" id="PF00172">
    <property type="entry name" value="Zn_clus"/>
    <property type="match status" value="1"/>
</dbReference>
<evidence type="ECO:0000313" key="6">
    <source>
        <dbReference type="EMBL" id="KXG46347.1"/>
    </source>
</evidence>
<accession>A0A135LBJ2</accession>
<dbReference type="STRING" id="5078.A0A135LBJ2"/>
<dbReference type="OrthoDB" id="1924260at2759"/>
<evidence type="ECO:0000259" key="5">
    <source>
        <dbReference type="PROSITE" id="PS50048"/>
    </source>
</evidence>
<dbReference type="InterPro" id="IPR036864">
    <property type="entry name" value="Zn2-C6_fun-type_DNA-bd_sf"/>
</dbReference>
<dbReference type="SMART" id="SM00066">
    <property type="entry name" value="GAL4"/>
    <property type="match status" value="1"/>
</dbReference>
<dbReference type="CDD" id="cd00067">
    <property type="entry name" value="GAL4"/>
    <property type="match status" value="1"/>
</dbReference>
<gene>
    <name evidence="6" type="ORF">PGRI_052030</name>
</gene>
<proteinExistence type="predicted"/>
<dbReference type="PANTHER" id="PTHR47657:SF12">
    <property type="entry name" value="ZN(II)2CYS6 TRANSCRIPTION FACTOR (EUROFUNG)"/>
    <property type="match status" value="1"/>
</dbReference>
<dbReference type="AlphaFoldDB" id="A0A135LBJ2"/>
<dbReference type="Proteomes" id="UP000070168">
    <property type="component" value="Unassembled WGS sequence"/>
</dbReference>
<dbReference type="SUPFAM" id="SSF57701">
    <property type="entry name" value="Zn2/Cys6 DNA-binding domain"/>
    <property type="match status" value="1"/>
</dbReference>
<dbReference type="PROSITE" id="PS50048">
    <property type="entry name" value="ZN2_CY6_FUNGAL_2"/>
    <property type="match status" value="1"/>
</dbReference>
<evidence type="ECO:0000256" key="4">
    <source>
        <dbReference type="ARBA" id="ARBA00023242"/>
    </source>
</evidence>
<protein>
    <recommendedName>
        <fullName evidence="5">Zn(2)-C6 fungal-type domain-containing protein</fullName>
    </recommendedName>
</protein>
<dbReference type="InterPro" id="IPR052400">
    <property type="entry name" value="Zn2-C6_fungal_TF"/>
</dbReference>
<dbReference type="PANTHER" id="PTHR47657">
    <property type="entry name" value="STEROL REGULATORY ELEMENT-BINDING PROTEIN ECM22"/>
    <property type="match status" value="1"/>
</dbReference>
<dbReference type="GO" id="GO:0000981">
    <property type="term" value="F:DNA-binding transcription factor activity, RNA polymerase II-specific"/>
    <property type="evidence" value="ECO:0007669"/>
    <property type="project" value="InterPro"/>
</dbReference>
<reference evidence="6 7" key="1">
    <citation type="journal article" date="2016" name="BMC Genomics">
        <title>Genome sequencing and secondary metabolism of the postharvest pathogen Penicillium griseofulvum.</title>
        <authorList>
            <person name="Banani H."/>
            <person name="Marcet-Houben M."/>
            <person name="Ballester A.R."/>
            <person name="Abbruscato P."/>
            <person name="Gonzalez-Candelas L."/>
            <person name="Gabaldon T."/>
            <person name="Spadaro D."/>
        </authorList>
    </citation>
    <scope>NUCLEOTIDE SEQUENCE [LARGE SCALE GENOMIC DNA]</scope>
    <source>
        <strain evidence="6 7">PG3</strain>
    </source>
</reference>
<keyword evidence="3" id="KW-0804">Transcription</keyword>
<feature type="domain" description="Zn(2)-C6 fungal-type" evidence="5">
    <location>
        <begin position="19"/>
        <end position="49"/>
    </location>
</feature>
<dbReference type="OMA" id="CPLVGSM"/>
<evidence type="ECO:0000256" key="1">
    <source>
        <dbReference type="ARBA" id="ARBA00023015"/>
    </source>
</evidence>
<organism evidence="6 7">
    <name type="scientific">Penicillium patulum</name>
    <name type="common">Penicillium griseofulvum</name>
    <dbReference type="NCBI Taxonomy" id="5078"/>
    <lineage>
        <taxon>Eukaryota</taxon>
        <taxon>Fungi</taxon>
        <taxon>Dikarya</taxon>
        <taxon>Ascomycota</taxon>
        <taxon>Pezizomycotina</taxon>
        <taxon>Eurotiomycetes</taxon>
        <taxon>Eurotiomycetidae</taxon>
        <taxon>Eurotiales</taxon>
        <taxon>Aspergillaceae</taxon>
        <taxon>Penicillium</taxon>
    </lineage>
</organism>
<keyword evidence="4" id="KW-0539">Nucleus</keyword>
<keyword evidence="1" id="KW-0805">Transcription regulation</keyword>
<sequence>MVGPGGGPPRKSHTKSRTGCKTCKRRHIRCDETFPQCRNCTKHNCRCDYQDAAATPRGSPPARRGPDLLISPDIEMEVDSWHRTGVPPYPELLQCPRSGWSGLSRTDLRLIHHIIGLSIDLHRRGLSGCTVWAQKMPNFLAIALGIDFVMSSILSFSAFHLAFVTRDQETRQLAFHHKVTALQGLQTALGSFSKDNCNAILAASVLLSWQASEHQSWVSLQHGISSVLESMHPYWKQESDLAQFIENQRALSTADLSMAGVYQPLDEDMVHLDQTIQALRMTQKRISHNLEHSQRLGELIEFTQQFRDDFPNQTTEQSFESIQTLRRWLFWLPSSMLRSSESDISALPILAQFFAVGISLDRFFPELGGAYLGALSISPIEEIYRIIAAHNAADPYNTDLRLPMELMDLPRRTVARYRSRLSLPWSPRSSVDHYSPGPPSPFHPAIQEYPLVACSSPASASPSYTSTSYASPTYATYTPPLHSPPAVNIDNSAFPIQDGYVPATPSHPLYPPSPQLLDTHDVHLGLSDMGHTHASSHHTPIPHTASYTPPYGGEVLCDLPRTEGTLGLNMEVYPQTHPFEVSGLAAPASLWT</sequence>
<dbReference type="Pfam" id="PF11951">
    <property type="entry name" value="Fungal_trans_2"/>
    <property type="match status" value="1"/>
</dbReference>
<name>A0A135LBJ2_PENPA</name>
<dbReference type="PROSITE" id="PS00463">
    <property type="entry name" value="ZN2_CY6_FUNGAL_1"/>
    <property type="match status" value="1"/>
</dbReference>
<dbReference type="Gene3D" id="4.10.240.10">
    <property type="entry name" value="Zn(2)-C6 fungal-type DNA-binding domain"/>
    <property type="match status" value="1"/>
</dbReference>
<comment type="caution">
    <text evidence="6">The sequence shown here is derived from an EMBL/GenBank/DDBJ whole genome shotgun (WGS) entry which is preliminary data.</text>
</comment>
<keyword evidence="7" id="KW-1185">Reference proteome</keyword>
<dbReference type="GeneID" id="63708216"/>
<dbReference type="GO" id="GO:0008270">
    <property type="term" value="F:zinc ion binding"/>
    <property type="evidence" value="ECO:0007669"/>
    <property type="project" value="InterPro"/>
</dbReference>
<evidence type="ECO:0000313" key="7">
    <source>
        <dbReference type="Proteomes" id="UP000070168"/>
    </source>
</evidence>
<dbReference type="EMBL" id="LHQR01000069">
    <property type="protein sequence ID" value="KXG46347.1"/>
    <property type="molecule type" value="Genomic_DNA"/>
</dbReference>
<dbReference type="InterPro" id="IPR001138">
    <property type="entry name" value="Zn2Cys6_DnaBD"/>
</dbReference>
<dbReference type="RefSeq" id="XP_040644883.1">
    <property type="nucleotide sequence ID" value="XM_040792916.1"/>
</dbReference>